<protein>
    <recommendedName>
        <fullName evidence="2">histidine kinase</fullName>
        <ecNumber evidence="2">2.7.13.3</ecNumber>
    </recommendedName>
</protein>
<dbReference type="InterPro" id="IPR036890">
    <property type="entry name" value="HATPase_C_sf"/>
</dbReference>
<dbReference type="OrthoDB" id="9796100at2"/>
<evidence type="ECO:0000256" key="6">
    <source>
        <dbReference type="PROSITE-ProRule" id="PRU00169"/>
    </source>
</evidence>
<dbReference type="PROSITE" id="PS50110">
    <property type="entry name" value="RESPONSE_REGULATORY"/>
    <property type="match status" value="1"/>
</dbReference>
<evidence type="ECO:0000256" key="2">
    <source>
        <dbReference type="ARBA" id="ARBA00012438"/>
    </source>
</evidence>
<dbReference type="EMBL" id="VWPK01000045">
    <property type="protein sequence ID" value="KAA5609716.1"/>
    <property type="molecule type" value="Genomic_DNA"/>
</dbReference>
<dbReference type="InterPro" id="IPR011006">
    <property type="entry name" value="CheY-like_superfamily"/>
</dbReference>
<feature type="domain" description="PAS" evidence="10">
    <location>
        <begin position="546"/>
        <end position="591"/>
    </location>
</feature>
<dbReference type="InterPro" id="IPR013655">
    <property type="entry name" value="PAS_fold_3"/>
</dbReference>
<dbReference type="InterPro" id="IPR035965">
    <property type="entry name" value="PAS-like_dom_sf"/>
</dbReference>
<accession>A0A5M6IN77</accession>
<comment type="catalytic activity">
    <reaction evidence="1">
        <text>ATP + protein L-histidine = ADP + protein N-phospho-L-histidine.</text>
        <dbReference type="EC" id="2.7.13.3"/>
    </reaction>
</comment>
<dbReference type="SMART" id="SM00091">
    <property type="entry name" value="PAS"/>
    <property type="match status" value="5"/>
</dbReference>
<dbReference type="InterPro" id="IPR003661">
    <property type="entry name" value="HisK_dim/P_dom"/>
</dbReference>
<feature type="domain" description="PAC" evidence="11">
    <location>
        <begin position="99"/>
        <end position="151"/>
    </location>
</feature>
<proteinExistence type="predicted"/>
<feature type="domain" description="PAC" evidence="11">
    <location>
        <begin position="228"/>
        <end position="280"/>
    </location>
</feature>
<dbReference type="SUPFAM" id="SSF55874">
    <property type="entry name" value="ATPase domain of HSP90 chaperone/DNA topoisomerase II/histidine kinase"/>
    <property type="match status" value="1"/>
</dbReference>
<keyword evidence="5" id="KW-0418">Kinase</keyword>
<dbReference type="InterPro" id="IPR003594">
    <property type="entry name" value="HATPase_dom"/>
</dbReference>
<dbReference type="InterPro" id="IPR001610">
    <property type="entry name" value="PAC"/>
</dbReference>
<evidence type="ECO:0000259" key="11">
    <source>
        <dbReference type="PROSITE" id="PS50113"/>
    </source>
</evidence>
<dbReference type="SUPFAM" id="SSF47384">
    <property type="entry name" value="Homodimeric domain of signal transducing histidine kinase"/>
    <property type="match status" value="1"/>
</dbReference>
<dbReference type="InterPro" id="IPR004358">
    <property type="entry name" value="Sig_transdc_His_kin-like_C"/>
</dbReference>
<feature type="modified residue" description="4-aspartylphosphate" evidence="6">
    <location>
        <position position="972"/>
    </location>
</feature>
<comment type="caution">
    <text evidence="12">The sequence shown here is derived from an EMBL/GenBank/DDBJ whole genome shotgun (WGS) entry which is preliminary data.</text>
</comment>
<dbReference type="EC" id="2.7.13.3" evidence="2"/>
<dbReference type="InterPro" id="IPR013656">
    <property type="entry name" value="PAS_4"/>
</dbReference>
<feature type="domain" description="PAC" evidence="11">
    <location>
        <begin position="482"/>
        <end position="534"/>
    </location>
</feature>
<evidence type="ECO:0000313" key="12">
    <source>
        <dbReference type="EMBL" id="KAA5609716.1"/>
    </source>
</evidence>
<evidence type="ECO:0000313" key="13">
    <source>
        <dbReference type="Proteomes" id="UP000325255"/>
    </source>
</evidence>
<feature type="domain" description="PAC" evidence="11">
    <location>
        <begin position="354"/>
        <end position="408"/>
    </location>
</feature>
<dbReference type="PROSITE" id="PS50109">
    <property type="entry name" value="HIS_KIN"/>
    <property type="match status" value="1"/>
</dbReference>
<dbReference type="InterPro" id="IPR052162">
    <property type="entry name" value="Sensor_kinase/Photoreceptor"/>
</dbReference>
<reference evidence="12 13" key="1">
    <citation type="submission" date="2019-09" db="EMBL/GenBank/DDBJ databases">
        <title>Genome sequence of Rhodovastum atsumiense, a diverse member of the Acetobacteraceae family of non-sulfur purple photosynthetic bacteria.</title>
        <authorList>
            <person name="Meyer T."/>
            <person name="Kyndt J."/>
        </authorList>
    </citation>
    <scope>NUCLEOTIDE SEQUENCE [LARGE SCALE GENOMIC DNA]</scope>
    <source>
        <strain evidence="12 13">DSM 21279</strain>
    </source>
</reference>
<keyword evidence="4" id="KW-0808">Transferase</keyword>
<dbReference type="PRINTS" id="PR00344">
    <property type="entry name" value="BCTRLSENSOR"/>
</dbReference>
<evidence type="ECO:0000259" key="9">
    <source>
        <dbReference type="PROSITE" id="PS50110"/>
    </source>
</evidence>
<dbReference type="SMART" id="SM00086">
    <property type="entry name" value="PAC"/>
    <property type="match status" value="5"/>
</dbReference>
<feature type="domain" description="PAS" evidence="10">
    <location>
        <begin position="409"/>
        <end position="479"/>
    </location>
</feature>
<dbReference type="Pfam" id="PF08447">
    <property type="entry name" value="PAS_3"/>
    <property type="match status" value="3"/>
</dbReference>
<keyword evidence="13" id="KW-1185">Reference proteome</keyword>
<dbReference type="Pfam" id="PF00072">
    <property type="entry name" value="Response_reg"/>
    <property type="match status" value="1"/>
</dbReference>
<dbReference type="PANTHER" id="PTHR43304">
    <property type="entry name" value="PHYTOCHROME-LIKE PROTEIN CPH1"/>
    <property type="match status" value="1"/>
</dbReference>
<dbReference type="SUPFAM" id="SSF55785">
    <property type="entry name" value="PYP-like sensor domain (PAS domain)"/>
    <property type="match status" value="5"/>
</dbReference>
<dbReference type="SMART" id="SM00448">
    <property type="entry name" value="REC"/>
    <property type="match status" value="1"/>
</dbReference>
<evidence type="ECO:0000256" key="4">
    <source>
        <dbReference type="ARBA" id="ARBA00022679"/>
    </source>
</evidence>
<dbReference type="InterPro" id="IPR005467">
    <property type="entry name" value="His_kinase_dom"/>
</dbReference>
<dbReference type="Gene3D" id="3.40.50.2300">
    <property type="match status" value="1"/>
</dbReference>
<dbReference type="PANTHER" id="PTHR43304:SF1">
    <property type="entry name" value="PAC DOMAIN-CONTAINING PROTEIN"/>
    <property type="match status" value="1"/>
</dbReference>
<dbReference type="SUPFAM" id="SSF52172">
    <property type="entry name" value="CheY-like"/>
    <property type="match status" value="1"/>
</dbReference>
<dbReference type="InterPro" id="IPR036097">
    <property type="entry name" value="HisK_dim/P_sf"/>
</dbReference>
<dbReference type="PROSITE" id="PS50112">
    <property type="entry name" value="PAS"/>
    <property type="match status" value="3"/>
</dbReference>
<keyword evidence="7" id="KW-0175">Coiled coil</keyword>
<feature type="coiled-coil region" evidence="7">
    <location>
        <begin position="139"/>
        <end position="169"/>
    </location>
</feature>
<dbReference type="RefSeq" id="WP_150043180.1">
    <property type="nucleotide sequence ID" value="NZ_VWPK01000045.1"/>
</dbReference>
<dbReference type="GO" id="GO:0000155">
    <property type="term" value="F:phosphorelay sensor kinase activity"/>
    <property type="evidence" value="ECO:0007669"/>
    <property type="project" value="InterPro"/>
</dbReference>
<evidence type="ECO:0000256" key="3">
    <source>
        <dbReference type="ARBA" id="ARBA00022553"/>
    </source>
</evidence>
<dbReference type="Proteomes" id="UP000325255">
    <property type="component" value="Unassembled WGS sequence"/>
</dbReference>
<dbReference type="FunFam" id="3.30.450.20:FF:000099">
    <property type="entry name" value="Sensory box sensor histidine kinase"/>
    <property type="match status" value="1"/>
</dbReference>
<dbReference type="NCBIfam" id="TIGR00229">
    <property type="entry name" value="sensory_box"/>
    <property type="match status" value="4"/>
</dbReference>
<evidence type="ECO:0000259" key="8">
    <source>
        <dbReference type="PROSITE" id="PS50109"/>
    </source>
</evidence>
<dbReference type="AlphaFoldDB" id="A0A5M6IN77"/>
<evidence type="ECO:0000256" key="1">
    <source>
        <dbReference type="ARBA" id="ARBA00000085"/>
    </source>
</evidence>
<feature type="domain" description="PAS" evidence="10">
    <location>
        <begin position="24"/>
        <end position="96"/>
    </location>
</feature>
<evidence type="ECO:0000256" key="7">
    <source>
        <dbReference type="SAM" id="Coils"/>
    </source>
</evidence>
<dbReference type="Pfam" id="PF08448">
    <property type="entry name" value="PAS_4"/>
    <property type="match status" value="2"/>
</dbReference>
<dbReference type="SMART" id="SM00387">
    <property type="entry name" value="HATPase_c"/>
    <property type="match status" value="1"/>
</dbReference>
<dbReference type="Gene3D" id="3.30.565.10">
    <property type="entry name" value="Histidine kinase-like ATPase, C-terminal domain"/>
    <property type="match status" value="1"/>
</dbReference>
<dbReference type="Gene3D" id="3.30.450.20">
    <property type="entry name" value="PAS domain"/>
    <property type="match status" value="5"/>
</dbReference>
<dbReference type="SMART" id="SM00388">
    <property type="entry name" value="HisKA"/>
    <property type="match status" value="1"/>
</dbReference>
<dbReference type="InterPro" id="IPR001789">
    <property type="entry name" value="Sig_transdc_resp-reg_receiver"/>
</dbReference>
<evidence type="ECO:0000256" key="5">
    <source>
        <dbReference type="ARBA" id="ARBA00022777"/>
    </source>
</evidence>
<feature type="domain" description="PAC" evidence="11">
    <location>
        <begin position="620"/>
        <end position="673"/>
    </location>
</feature>
<feature type="domain" description="Response regulatory" evidence="9">
    <location>
        <begin position="923"/>
        <end position="1039"/>
    </location>
</feature>
<feature type="domain" description="Histidine kinase" evidence="8">
    <location>
        <begin position="686"/>
        <end position="899"/>
    </location>
</feature>
<sequence length="1042" mass="112211">MSRVCPPNATRDEANITLAILVAKEERMRLALEGGELSVLDWDIDSGSIIWSDALASALALPEGGFRDSIQGFLAQVHPHDRDRVQAAMDQAIAGRASYDIRFRLRRPDGTMRWTASRGVVVRDEAGRPVRMVGIGRDVTSEQEELEALRQSERRLRRLERAARLAAIELDLGDPLAEAAVSGKFAELWGLRSGDRRDLATLLRRVHPADRSPLAATLGRLALSGGSIDTEIRLLAVDGGILWMAIHGAAEPPPPGKGHRLVAACFDVTARHRAEDLARERLEELEATYAAAPVGLCVLDVGLRYQRINARMAEINGVPESAHLGRHIDEIVPDLAPAIEALLTRVTDTGEPARSLEINGETPAQPGVVRTWLVNWFPHHDATGTVAGYSVTAEEITDRKHAEQALRASEAQFRTLADTVPGIVFISDATGRTVFTSRYLAELTGLVPAALQGEAWLQTMHPDDHPRVIVARAAAIRAQRPYRLEYRLRRADGCWRWFSVRGVPHRDPDGVVTSWIGIATDVTDAVAAREALARKVHASAVALGQTEARFRAIFDAQFQFTLLLSPDGRVLEANRAALEAGGLRIGDVIGRPFWETPWWPDSTRPWLREAIAAAASGTLVHHEVELRGGDGGMLDVDFSLKPLHDPQTGQVLTLIAEGRDITEWRNVQARLAHTERLSALGQLAGGIAHDFNNVLQAIAGAADTIARHPGDAAMVRQQVELVQRSATRAGAIARRLLAFARSDELQAAPVDVAALFEELRAMLVHRLGPGFRIDVVVEPGLPPVLADPGQLETVLVNLVANARDAMPDGGIIRFAAATDPGAASPPEIRLCVTDTGTGMDARTLAHAEEPFFSTKPRGQGTGLGLAMARGFAEQSGGRMAIDSTPGRGTSVTLWLPQALAATDAGTTARPGPATASDDAAPRRVLVVDDDELVRMTVTDALEDAGFAVQVAPGAKAALELLARMPVEVMVTDLAMPEMDGLALIRAAREARPELPCVLLTGYAGDGADAELGGTATRHFRLLRKPCRAHELTSVVAELTALN</sequence>
<dbReference type="Pfam" id="PF00512">
    <property type="entry name" value="HisKA"/>
    <property type="match status" value="1"/>
</dbReference>
<gene>
    <name evidence="12" type="ORF">F1189_22755</name>
</gene>
<dbReference type="PROSITE" id="PS50113">
    <property type="entry name" value="PAC"/>
    <property type="match status" value="5"/>
</dbReference>
<evidence type="ECO:0000259" key="10">
    <source>
        <dbReference type="PROSITE" id="PS50112"/>
    </source>
</evidence>
<name>A0A5M6IN77_9PROT</name>
<dbReference type="InterPro" id="IPR000014">
    <property type="entry name" value="PAS"/>
</dbReference>
<dbReference type="Pfam" id="PF02518">
    <property type="entry name" value="HATPase_c"/>
    <property type="match status" value="1"/>
</dbReference>
<organism evidence="12 13">
    <name type="scientific">Rhodovastum atsumiense</name>
    <dbReference type="NCBI Taxonomy" id="504468"/>
    <lineage>
        <taxon>Bacteria</taxon>
        <taxon>Pseudomonadati</taxon>
        <taxon>Pseudomonadota</taxon>
        <taxon>Alphaproteobacteria</taxon>
        <taxon>Acetobacterales</taxon>
        <taxon>Acetobacteraceae</taxon>
        <taxon>Rhodovastum</taxon>
    </lineage>
</organism>
<dbReference type="InterPro" id="IPR000700">
    <property type="entry name" value="PAS-assoc_C"/>
</dbReference>
<dbReference type="Gene3D" id="1.10.287.130">
    <property type="match status" value="1"/>
</dbReference>
<dbReference type="CDD" id="cd00130">
    <property type="entry name" value="PAS"/>
    <property type="match status" value="4"/>
</dbReference>
<keyword evidence="3 6" id="KW-0597">Phosphoprotein</keyword>